<dbReference type="OMA" id="THEDMME"/>
<dbReference type="SUPFAM" id="SSF56574">
    <property type="entry name" value="Serpins"/>
    <property type="match status" value="1"/>
</dbReference>
<dbReference type="EnsemblMetazoa" id="G28503.1">
    <property type="protein sequence ID" value="G28503.1:cds"/>
    <property type="gene ID" value="G28503"/>
</dbReference>
<dbReference type="InterPro" id="IPR036186">
    <property type="entry name" value="Serpin_sf"/>
</dbReference>
<evidence type="ECO:0000313" key="4">
    <source>
        <dbReference type="EnsemblMetazoa" id="G28503.1:cds"/>
    </source>
</evidence>
<dbReference type="Proteomes" id="UP000005408">
    <property type="component" value="Unassembled WGS sequence"/>
</dbReference>
<dbReference type="PANTHER" id="PTHR11461">
    <property type="entry name" value="SERINE PROTEASE INHIBITOR, SERPIN"/>
    <property type="match status" value="1"/>
</dbReference>
<name>A0A8W8LJ54_MAGGI</name>
<dbReference type="CDD" id="cd00172">
    <property type="entry name" value="serpin"/>
    <property type="match status" value="1"/>
</dbReference>
<keyword evidence="5" id="KW-1185">Reference proteome</keyword>
<dbReference type="EnsemblMetazoa" id="G28503.2">
    <property type="protein sequence ID" value="G28503.2:cds"/>
    <property type="gene ID" value="G28503"/>
</dbReference>
<comment type="similarity">
    <text evidence="1 2">Belongs to the serpin family.</text>
</comment>
<dbReference type="InterPro" id="IPR023796">
    <property type="entry name" value="Serpin_dom"/>
</dbReference>
<accession>A0A8W8LJ54</accession>
<reference evidence="4" key="1">
    <citation type="submission" date="2022-08" db="UniProtKB">
        <authorList>
            <consortium name="EnsemblMetazoa"/>
        </authorList>
    </citation>
    <scope>IDENTIFICATION</scope>
    <source>
        <strain evidence="4">05x7-T-G4-1.051#20</strain>
    </source>
</reference>
<dbReference type="InterPro" id="IPR000215">
    <property type="entry name" value="Serpin_fam"/>
</dbReference>
<organism evidence="4 5">
    <name type="scientific">Magallana gigas</name>
    <name type="common">Pacific oyster</name>
    <name type="synonym">Crassostrea gigas</name>
    <dbReference type="NCBI Taxonomy" id="29159"/>
    <lineage>
        <taxon>Eukaryota</taxon>
        <taxon>Metazoa</taxon>
        <taxon>Spiralia</taxon>
        <taxon>Lophotrochozoa</taxon>
        <taxon>Mollusca</taxon>
        <taxon>Bivalvia</taxon>
        <taxon>Autobranchia</taxon>
        <taxon>Pteriomorphia</taxon>
        <taxon>Ostreida</taxon>
        <taxon>Ostreoidea</taxon>
        <taxon>Ostreidae</taxon>
        <taxon>Magallana</taxon>
    </lineage>
</organism>
<protein>
    <recommendedName>
        <fullName evidence="3">Serpin domain-containing protein</fullName>
    </recommendedName>
</protein>
<dbReference type="InterPro" id="IPR042178">
    <property type="entry name" value="Serpin_sf_1"/>
</dbReference>
<evidence type="ECO:0000256" key="1">
    <source>
        <dbReference type="ARBA" id="ARBA00009500"/>
    </source>
</evidence>
<dbReference type="Gene3D" id="3.30.497.10">
    <property type="entry name" value="Antithrombin, subunit I, domain 2"/>
    <property type="match status" value="1"/>
</dbReference>
<evidence type="ECO:0000259" key="3">
    <source>
        <dbReference type="SMART" id="SM00093"/>
    </source>
</evidence>
<evidence type="ECO:0000313" key="5">
    <source>
        <dbReference type="Proteomes" id="UP000005408"/>
    </source>
</evidence>
<dbReference type="PROSITE" id="PS00284">
    <property type="entry name" value="SERPIN"/>
    <property type="match status" value="1"/>
</dbReference>
<dbReference type="InterPro" id="IPR023795">
    <property type="entry name" value="Serpin_CS"/>
</dbReference>
<dbReference type="AlphaFoldDB" id="A0A8W8LJ54"/>
<proteinExistence type="inferred from homology"/>
<dbReference type="OrthoDB" id="671595at2759"/>
<dbReference type="GO" id="GO:0005615">
    <property type="term" value="C:extracellular space"/>
    <property type="evidence" value="ECO:0007669"/>
    <property type="project" value="InterPro"/>
</dbReference>
<dbReference type="SMART" id="SM00093">
    <property type="entry name" value="SERPIN"/>
    <property type="match status" value="1"/>
</dbReference>
<dbReference type="Gene3D" id="2.30.39.10">
    <property type="entry name" value="Alpha-1-antitrypsin, domain 1"/>
    <property type="match status" value="1"/>
</dbReference>
<dbReference type="PANTHER" id="PTHR11461:SF211">
    <property type="entry name" value="GH10112P-RELATED"/>
    <property type="match status" value="1"/>
</dbReference>
<dbReference type="GO" id="GO:0004867">
    <property type="term" value="F:serine-type endopeptidase inhibitor activity"/>
    <property type="evidence" value="ECO:0007669"/>
    <property type="project" value="InterPro"/>
</dbReference>
<feature type="domain" description="Serpin" evidence="3">
    <location>
        <begin position="25"/>
        <end position="381"/>
    </location>
</feature>
<dbReference type="Pfam" id="PF00079">
    <property type="entry name" value="Serpin"/>
    <property type="match status" value="1"/>
</dbReference>
<sequence>MATSQPFKNKETATAFGDANKAFMLSLLKELPQASNVFYSPFSISTALAMVHLGARTDTLKEMDQVLHFDKMGKETHSAFGGYLEYLSKKTGDITLKTANKIYQSMRFKPEETFMIECEKHFKTAAESLDFSKSAVASSKINSWVSQQTENKIQNLVPADALNALTFMVLINAIYFKGNWKRKFQSKNTRQMEFRNEKGNFMTDMMYQKASFRFCHLPDMQINALDIPYEGDKLSMLVLLPMAVDGLNDLEEKLSERFLNGVISHLREQKVEVHLPKFKMESTFELGPHLSDLGMSSAFDENKADFSGIDNSKNVYINEVFHKAFVEVNEEGSEAAAATAVKFKTRCVQITQEFRANHPFLFFIRDSVNDVILFSGRFYQPM</sequence>
<evidence type="ECO:0000256" key="2">
    <source>
        <dbReference type="RuleBase" id="RU000411"/>
    </source>
</evidence>
<dbReference type="EnsemblMetazoa" id="G28503.3">
    <property type="protein sequence ID" value="G28503.3:cds"/>
    <property type="gene ID" value="G28503"/>
</dbReference>
<dbReference type="InterPro" id="IPR042185">
    <property type="entry name" value="Serpin_sf_2"/>
</dbReference>